<dbReference type="InterPro" id="IPR036047">
    <property type="entry name" value="F-box-like_dom_sf"/>
</dbReference>
<evidence type="ECO:0000256" key="2">
    <source>
        <dbReference type="SAM" id="MobiDB-lite"/>
    </source>
</evidence>
<dbReference type="SUPFAM" id="SSF81383">
    <property type="entry name" value="F-box domain"/>
    <property type="match status" value="1"/>
</dbReference>
<dbReference type="Pfam" id="PF12796">
    <property type="entry name" value="Ank_2"/>
    <property type="match status" value="1"/>
</dbReference>
<dbReference type="SMART" id="SM00248">
    <property type="entry name" value="ANK"/>
    <property type="match status" value="2"/>
</dbReference>
<evidence type="ECO:0000313" key="4">
    <source>
        <dbReference type="Proteomes" id="UP000198406"/>
    </source>
</evidence>
<dbReference type="EMBL" id="BDSP01000123">
    <property type="protein sequence ID" value="GAX17890.1"/>
    <property type="molecule type" value="Genomic_DNA"/>
</dbReference>
<dbReference type="SUPFAM" id="SSF48403">
    <property type="entry name" value="Ankyrin repeat"/>
    <property type="match status" value="1"/>
</dbReference>
<dbReference type="PROSITE" id="PS50297">
    <property type="entry name" value="ANK_REP_REGION"/>
    <property type="match status" value="1"/>
</dbReference>
<name>A0A1Z5JV20_FISSO</name>
<reference evidence="3 4" key="1">
    <citation type="journal article" date="2015" name="Plant Cell">
        <title>Oil accumulation by the oleaginous diatom Fistulifera solaris as revealed by the genome and transcriptome.</title>
        <authorList>
            <person name="Tanaka T."/>
            <person name="Maeda Y."/>
            <person name="Veluchamy A."/>
            <person name="Tanaka M."/>
            <person name="Abida H."/>
            <person name="Marechal E."/>
            <person name="Bowler C."/>
            <person name="Muto M."/>
            <person name="Sunaga Y."/>
            <person name="Tanaka M."/>
            <person name="Yoshino T."/>
            <person name="Taniguchi T."/>
            <person name="Fukuda Y."/>
            <person name="Nemoto M."/>
            <person name="Matsumoto M."/>
            <person name="Wong P.S."/>
            <person name="Aburatani S."/>
            <person name="Fujibuchi W."/>
        </authorList>
    </citation>
    <scope>NUCLEOTIDE SEQUENCE [LARGE SCALE GENOMIC DNA]</scope>
    <source>
        <strain evidence="3 4">JPCC DA0580</strain>
    </source>
</reference>
<feature type="repeat" description="ANK" evidence="1">
    <location>
        <begin position="610"/>
        <end position="642"/>
    </location>
</feature>
<keyword evidence="1" id="KW-0040">ANK repeat</keyword>
<dbReference type="PROSITE" id="PS50088">
    <property type="entry name" value="ANK_REPEAT"/>
    <property type="match status" value="1"/>
</dbReference>
<proteinExistence type="predicted"/>
<dbReference type="Gene3D" id="1.25.40.20">
    <property type="entry name" value="Ankyrin repeat-containing domain"/>
    <property type="match status" value="1"/>
</dbReference>
<sequence length="679" mass="77588">MVPVTPAPYNSPPPPKKTPNCRVVTPSVSNNATSRPPFSFVVVLLQRSSLHQAWGISFSNFGSLVILGSVTTLPQLIQGHWIAPSSSVTESLPSKWLQAPLFSQQAVPRIIRQAQSSVSPALLPGDLVLAINGHLPYQYGSYVDALAQYLRSTQQLCLLIARHHKAVSMACHQHEVRMRSGLCNLYQSSCFAAQAANVILAPYFAPRKKRIAATKRILSTPTVVKPIPSVYTNPLFVDTTTGKPLPYDDTYVHGDPDEGTYAQQFLHPYCTTDFSSWLADRKRKWRSSYKVYPYTQTWIEEECIKKGSSKKEWDRSDCTVSNDFWSSQGYDSFQQWMNMSKLRWKQSYSWNKQKRRRIEDDVNGVAHLEDGNFTEWLRVRKNQWLVQRRKRQRERLKDAVVASSQSADNKPSHELSLEAPELVFIDAILEEKEKASRKKQEFPPFDFVRLVDPVEGCPDDVLAHCLSFLPALEHGKLRCINTKTRNSFEQREVMWQQLCPSHWTLPRRPRKSWCELYLSLLRRETENARKKWDDVLSKGSSLLWKGDHVQSIEKLVAAAEKVFQFDINYTSGVVCERNSLLNLAVIHQRHKVVRWLVTVKGADIESYDRGGFTPLLNAAYAGDRHLIRFLLQQGADRSKIGQFHYTKPLCSPDFEGFTAEGWADHKGFPELARLIRLGL</sequence>
<evidence type="ECO:0000313" key="3">
    <source>
        <dbReference type="EMBL" id="GAX17890.1"/>
    </source>
</evidence>
<dbReference type="Proteomes" id="UP000198406">
    <property type="component" value="Unassembled WGS sequence"/>
</dbReference>
<evidence type="ECO:0000256" key="1">
    <source>
        <dbReference type="PROSITE-ProRule" id="PRU00023"/>
    </source>
</evidence>
<gene>
    <name evidence="3" type="ORF">FisN_18Hh095</name>
</gene>
<feature type="region of interest" description="Disordered" evidence="2">
    <location>
        <begin position="1"/>
        <end position="20"/>
    </location>
</feature>
<dbReference type="InParanoid" id="A0A1Z5JV20"/>
<dbReference type="AlphaFoldDB" id="A0A1Z5JV20"/>
<dbReference type="InterPro" id="IPR002110">
    <property type="entry name" value="Ankyrin_rpt"/>
</dbReference>
<organism evidence="3 4">
    <name type="scientific">Fistulifera solaris</name>
    <name type="common">Oleaginous diatom</name>
    <dbReference type="NCBI Taxonomy" id="1519565"/>
    <lineage>
        <taxon>Eukaryota</taxon>
        <taxon>Sar</taxon>
        <taxon>Stramenopiles</taxon>
        <taxon>Ochrophyta</taxon>
        <taxon>Bacillariophyta</taxon>
        <taxon>Bacillariophyceae</taxon>
        <taxon>Bacillariophycidae</taxon>
        <taxon>Naviculales</taxon>
        <taxon>Naviculaceae</taxon>
        <taxon>Fistulifera</taxon>
    </lineage>
</organism>
<feature type="compositionally biased region" description="Pro residues" evidence="2">
    <location>
        <begin position="1"/>
        <end position="17"/>
    </location>
</feature>
<accession>A0A1Z5JV20</accession>
<protein>
    <submittedName>
        <fullName evidence="3">Uncharacterized protein</fullName>
    </submittedName>
</protein>
<dbReference type="OrthoDB" id="20872at2759"/>
<keyword evidence="4" id="KW-1185">Reference proteome</keyword>
<comment type="caution">
    <text evidence="3">The sequence shown here is derived from an EMBL/GenBank/DDBJ whole genome shotgun (WGS) entry which is preliminary data.</text>
</comment>
<dbReference type="InterPro" id="IPR036770">
    <property type="entry name" value="Ankyrin_rpt-contain_sf"/>
</dbReference>